<dbReference type="GO" id="GO:0016024">
    <property type="term" value="P:CDP-diacylglycerol biosynthetic process"/>
    <property type="evidence" value="ECO:0007669"/>
    <property type="project" value="TreeGrafter"/>
</dbReference>
<feature type="transmembrane region" description="Helical" evidence="12">
    <location>
        <begin position="83"/>
        <end position="103"/>
    </location>
</feature>
<reference evidence="13" key="1">
    <citation type="submission" date="2018-05" db="EMBL/GenBank/DDBJ databases">
        <authorList>
            <person name="Lanie J.A."/>
            <person name="Ng W.-L."/>
            <person name="Kazmierczak K.M."/>
            <person name="Andrzejewski T.M."/>
            <person name="Davidsen T.M."/>
            <person name="Wayne K.J."/>
            <person name="Tettelin H."/>
            <person name="Glass J.I."/>
            <person name="Rusch D."/>
            <person name="Podicherti R."/>
            <person name="Tsui H.-C.T."/>
            <person name="Winkler M.E."/>
        </authorList>
    </citation>
    <scope>NUCLEOTIDE SEQUENCE</scope>
</reference>
<evidence type="ECO:0000256" key="6">
    <source>
        <dbReference type="ARBA" id="ARBA00022695"/>
    </source>
</evidence>
<evidence type="ECO:0000256" key="8">
    <source>
        <dbReference type="ARBA" id="ARBA00023098"/>
    </source>
</evidence>
<evidence type="ECO:0000256" key="10">
    <source>
        <dbReference type="ARBA" id="ARBA00023209"/>
    </source>
</evidence>
<feature type="transmembrane region" description="Helical" evidence="12">
    <location>
        <begin position="175"/>
        <end position="194"/>
    </location>
</feature>
<keyword evidence="11" id="KW-1208">Phospholipid metabolism</keyword>
<dbReference type="PANTHER" id="PTHR46382:SF1">
    <property type="entry name" value="PHOSPHATIDATE CYTIDYLYLTRANSFERASE"/>
    <property type="match status" value="1"/>
</dbReference>
<keyword evidence="2" id="KW-1003">Cell membrane</keyword>
<evidence type="ECO:0000256" key="1">
    <source>
        <dbReference type="ARBA" id="ARBA00004651"/>
    </source>
</evidence>
<sequence>MNNLAQRICSAVVLVLLLVFLIHSSITIPVKATVVSILSLIILWEYSRLFKSRFFQIFFQIMVICELLSAPFFTEYIEKTSSYLFWFLCLLWILILFQVLTYKKKNINDFLILICGYFILLPFVASLLFMVMNPGIFLYTIIVVSIADSAAFFVGRMVGKTPLLPNISPGKTVEGFIGGVLIASLFSCFISLFIGLQDRFLEFLCLGFVVALVSVLGDVFFSMLKRNKGIKDSSHLIPGHGGFIDLLDGTIAVLPLLTFLSFRINELGSTLALIGF</sequence>
<comment type="subcellular location">
    <subcellularLocation>
        <location evidence="1">Cell membrane</location>
        <topology evidence="1">Multi-pass membrane protein</topology>
    </subcellularLocation>
</comment>
<feature type="transmembrane region" description="Helical" evidence="12">
    <location>
        <begin position="242"/>
        <end position="262"/>
    </location>
</feature>
<evidence type="ECO:0000313" key="13">
    <source>
        <dbReference type="EMBL" id="SVA58259.1"/>
    </source>
</evidence>
<proteinExistence type="predicted"/>
<gene>
    <name evidence="13" type="ORF">METZ01_LOCUS111113</name>
</gene>
<evidence type="ECO:0000256" key="12">
    <source>
        <dbReference type="SAM" id="Phobius"/>
    </source>
</evidence>
<keyword evidence="8" id="KW-0443">Lipid metabolism</keyword>
<dbReference type="PANTHER" id="PTHR46382">
    <property type="entry name" value="PHOSPHATIDATE CYTIDYLYLTRANSFERASE"/>
    <property type="match status" value="1"/>
</dbReference>
<feature type="transmembrane region" description="Helical" evidence="12">
    <location>
        <begin position="136"/>
        <end position="154"/>
    </location>
</feature>
<feature type="transmembrane region" description="Helical" evidence="12">
    <location>
        <begin position="200"/>
        <end position="221"/>
    </location>
</feature>
<dbReference type="GO" id="GO:0004605">
    <property type="term" value="F:phosphatidate cytidylyltransferase activity"/>
    <property type="evidence" value="ECO:0007669"/>
    <property type="project" value="TreeGrafter"/>
</dbReference>
<keyword evidence="3" id="KW-0444">Lipid biosynthesis</keyword>
<evidence type="ECO:0008006" key="14">
    <source>
        <dbReference type="Google" id="ProtNLM"/>
    </source>
</evidence>
<keyword evidence="7 12" id="KW-1133">Transmembrane helix</keyword>
<dbReference type="AlphaFoldDB" id="A0A381X0E7"/>
<evidence type="ECO:0000256" key="11">
    <source>
        <dbReference type="ARBA" id="ARBA00023264"/>
    </source>
</evidence>
<accession>A0A381X0E7</accession>
<keyword evidence="10" id="KW-0594">Phospholipid biosynthesis</keyword>
<evidence type="ECO:0000256" key="3">
    <source>
        <dbReference type="ARBA" id="ARBA00022516"/>
    </source>
</evidence>
<dbReference type="GO" id="GO:0005886">
    <property type="term" value="C:plasma membrane"/>
    <property type="evidence" value="ECO:0007669"/>
    <property type="project" value="UniProtKB-SubCell"/>
</dbReference>
<evidence type="ECO:0000256" key="2">
    <source>
        <dbReference type="ARBA" id="ARBA00022475"/>
    </source>
</evidence>
<dbReference type="Pfam" id="PF01148">
    <property type="entry name" value="CTP_transf_1"/>
    <property type="match status" value="1"/>
</dbReference>
<keyword evidence="5 12" id="KW-0812">Transmembrane</keyword>
<organism evidence="13">
    <name type="scientific">marine metagenome</name>
    <dbReference type="NCBI Taxonomy" id="408172"/>
    <lineage>
        <taxon>unclassified sequences</taxon>
        <taxon>metagenomes</taxon>
        <taxon>ecological metagenomes</taxon>
    </lineage>
</organism>
<evidence type="ECO:0000256" key="7">
    <source>
        <dbReference type="ARBA" id="ARBA00022989"/>
    </source>
</evidence>
<name>A0A381X0E7_9ZZZZ</name>
<evidence type="ECO:0000256" key="4">
    <source>
        <dbReference type="ARBA" id="ARBA00022679"/>
    </source>
</evidence>
<keyword evidence="4" id="KW-0808">Transferase</keyword>
<evidence type="ECO:0000256" key="5">
    <source>
        <dbReference type="ARBA" id="ARBA00022692"/>
    </source>
</evidence>
<keyword evidence="6" id="KW-0548">Nucleotidyltransferase</keyword>
<feature type="transmembrane region" description="Helical" evidence="12">
    <location>
        <begin position="57"/>
        <end position="77"/>
    </location>
</feature>
<evidence type="ECO:0000256" key="9">
    <source>
        <dbReference type="ARBA" id="ARBA00023136"/>
    </source>
</evidence>
<feature type="transmembrane region" description="Helical" evidence="12">
    <location>
        <begin position="110"/>
        <end position="130"/>
    </location>
</feature>
<dbReference type="EMBL" id="UINC01013493">
    <property type="protein sequence ID" value="SVA58259.1"/>
    <property type="molecule type" value="Genomic_DNA"/>
</dbReference>
<keyword evidence="9 12" id="KW-0472">Membrane</keyword>
<protein>
    <recommendedName>
        <fullName evidence="14">Phosphatidate cytidylyltransferase</fullName>
    </recommendedName>
</protein>